<organism evidence="8 9">
    <name type="scientific">Pendulispora brunnea</name>
    <dbReference type="NCBI Taxonomy" id="2905690"/>
    <lineage>
        <taxon>Bacteria</taxon>
        <taxon>Pseudomonadati</taxon>
        <taxon>Myxococcota</taxon>
        <taxon>Myxococcia</taxon>
        <taxon>Myxococcales</taxon>
        <taxon>Sorangiineae</taxon>
        <taxon>Pendulisporaceae</taxon>
        <taxon>Pendulispora</taxon>
    </lineage>
</organism>
<feature type="domain" description="Nudix hydrolase" evidence="7">
    <location>
        <begin position="10"/>
        <end position="196"/>
    </location>
</feature>
<dbReference type="InterPro" id="IPR039121">
    <property type="entry name" value="NUDT19"/>
</dbReference>
<accession>A0ABZ2JZ85</accession>
<evidence type="ECO:0000256" key="3">
    <source>
        <dbReference type="ARBA" id="ARBA00022723"/>
    </source>
</evidence>
<dbReference type="SUPFAM" id="SSF55811">
    <property type="entry name" value="Nudix"/>
    <property type="match status" value="1"/>
</dbReference>
<protein>
    <recommendedName>
        <fullName evidence="7">Nudix hydrolase domain-containing protein</fullName>
    </recommendedName>
</protein>
<keyword evidence="9" id="KW-1185">Reference proteome</keyword>
<evidence type="ECO:0000256" key="5">
    <source>
        <dbReference type="ARBA" id="ARBA00022842"/>
    </source>
</evidence>
<evidence type="ECO:0000256" key="1">
    <source>
        <dbReference type="ARBA" id="ARBA00001936"/>
    </source>
</evidence>
<dbReference type="InterPro" id="IPR015797">
    <property type="entry name" value="NUDIX_hydrolase-like_dom_sf"/>
</dbReference>
<evidence type="ECO:0000313" key="9">
    <source>
        <dbReference type="Proteomes" id="UP001379533"/>
    </source>
</evidence>
<gene>
    <name evidence="8" type="ORF">LZC95_35705</name>
</gene>
<comment type="cofactor">
    <cofactor evidence="1">
        <name>Mn(2+)</name>
        <dbReference type="ChEBI" id="CHEBI:29035"/>
    </cofactor>
</comment>
<evidence type="ECO:0000256" key="4">
    <source>
        <dbReference type="ARBA" id="ARBA00022801"/>
    </source>
</evidence>
<reference evidence="8 9" key="1">
    <citation type="submission" date="2021-12" db="EMBL/GenBank/DDBJ databases">
        <title>Discovery of the Pendulisporaceae a myxobacterial family with distinct sporulation behavior and unique specialized metabolism.</title>
        <authorList>
            <person name="Garcia R."/>
            <person name="Popoff A."/>
            <person name="Bader C.D."/>
            <person name="Loehr J."/>
            <person name="Walesch S."/>
            <person name="Walt C."/>
            <person name="Boldt J."/>
            <person name="Bunk B."/>
            <person name="Haeckl F.J.F.P.J."/>
            <person name="Gunesch A.P."/>
            <person name="Birkelbach J."/>
            <person name="Nuebel U."/>
            <person name="Pietschmann T."/>
            <person name="Bach T."/>
            <person name="Mueller R."/>
        </authorList>
    </citation>
    <scope>NUCLEOTIDE SEQUENCE [LARGE SCALE GENOMIC DNA]</scope>
    <source>
        <strain evidence="8 9">MSr12523</strain>
    </source>
</reference>
<dbReference type="Gene3D" id="3.90.79.10">
    <property type="entry name" value="Nucleoside Triphosphate Pyrophosphohydrolase"/>
    <property type="match status" value="1"/>
</dbReference>
<name>A0ABZ2JZ85_9BACT</name>
<dbReference type="PROSITE" id="PS51462">
    <property type="entry name" value="NUDIX"/>
    <property type="match status" value="1"/>
</dbReference>
<comment type="cofactor">
    <cofactor evidence="2">
        <name>Mg(2+)</name>
        <dbReference type="ChEBI" id="CHEBI:18420"/>
    </cofactor>
</comment>
<evidence type="ECO:0000259" key="7">
    <source>
        <dbReference type="PROSITE" id="PS51462"/>
    </source>
</evidence>
<keyword evidence="4" id="KW-0378">Hydrolase</keyword>
<keyword evidence="5" id="KW-0460">Magnesium</keyword>
<evidence type="ECO:0000313" key="8">
    <source>
        <dbReference type="EMBL" id="WXA91784.1"/>
    </source>
</evidence>
<keyword evidence="6" id="KW-0464">Manganese</keyword>
<evidence type="ECO:0000256" key="6">
    <source>
        <dbReference type="ARBA" id="ARBA00023211"/>
    </source>
</evidence>
<evidence type="ECO:0000256" key="2">
    <source>
        <dbReference type="ARBA" id="ARBA00001946"/>
    </source>
</evidence>
<dbReference type="EMBL" id="CP089982">
    <property type="protein sequence ID" value="WXA91784.1"/>
    <property type="molecule type" value="Genomic_DNA"/>
</dbReference>
<dbReference type="RefSeq" id="WP_394842402.1">
    <property type="nucleotide sequence ID" value="NZ_CP089982.1"/>
</dbReference>
<sequence>MPEVPAEVVPVDASTLILLRDADNAVSCFFVQRNKNTKFMGGMVVFPGGKVDEADRDPAWTSLCTAPGRPEWQSLGVAACREALEEGAILPVAGGSLDHATLLDWRRRLNAESLRELVRAHGLRLDLAALRPISRWLTPKTQSKRFDTLFFVARMPPGQEGTHDEHETVASFWATPAEVLARFDAGTIELAPPTHRTLEILATKKSIDDVFALANEATLETICPELVRHIDPEGDTMALVLPGDPEHSVREARIAGLSRFVMRRGAWRPEPAPRLP</sequence>
<keyword evidence="3" id="KW-0479">Metal-binding</keyword>
<dbReference type="Proteomes" id="UP001379533">
    <property type="component" value="Chromosome"/>
</dbReference>
<dbReference type="PANTHER" id="PTHR12318">
    <property type="entry name" value="TESTOSTERONE-REGULATED PROTEIN RP2"/>
    <property type="match status" value="1"/>
</dbReference>
<dbReference type="CDD" id="cd18870">
    <property type="entry name" value="NUDIX_AcylCoAdiphos_Nudt19"/>
    <property type="match status" value="1"/>
</dbReference>
<dbReference type="PANTHER" id="PTHR12318:SF0">
    <property type="entry name" value="ACYL-COENZYME A DIPHOSPHATASE NUDT19"/>
    <property type="match status" value="1"/>
</dbReference>
<proteinExistence type="predicted"/>
<dbReference type="InterPro" id="IPR000086">
    <property type="entry name" value="NUDIX_hydrolase_dom"/>
</dbReference>